<proteinExistence type="predicted"/>
<evidence type="ECO:0000313" key="2">
    <source>
        <dbReference type="Proteomes" id="UP000324800"/>
    </source>
</evidence>
<name>A0A5J4WPJ7_9EUKA</name>
<comment type="caution">
    <text evidence="1">The sequence shown here is derived from an EMBL/GenBank/DDBJ whole genome shotgun (WGS) entry which is preliminary data.</text>
</comment>
<accession>A0A5J4WPJ7</accession>
<reference evidence="1 2" key="1">
    <citation type="submission" date="2019-03" db="EMBL/GenBank/DDBJ databases">
        <title>Single cell metagenomics reveals metabolic interactions within the superorganism composed of flagellate Streblomastix strix and complex community of Bacteroidetes bacteria on its surface.</title>
        <authorList>
            <person name="Treitli S.C."/>
            <person name="Kolisko M."/>
            <person name="Husnik F."/>
            <person name="Keeling P."/>
            <person name="Hampl V."/>
        </authorList>
    </citation>
    <scope>NUCLEOTIDE SEQUENCE [LARGE SCALE GENOMIC DNA]</scope>
    <source>
        <strain evidence="1">ST1C</strain>
    </source>
</reference>
<gene>
    <name evidence="1" type="ORF">EZS28_007932</name>
</gene>
<sequence>MAYLIMIKIIEYKIDMEGKDEELEVQQSKSVDLLQKSLSSESALILVQFHSLCRFPQFEIVYFSLM</sequence>
<protein>
    <submittedName>
        <fullName evidence="1">Uncharacterized protein</fullName>
    </submittedName>
</protein>
<dbReference type="AlphaFoldDB" id="A0A5J4WPJ7"/>
<dbReference type="Proteomes" id="UP000324800">
    <property type="component" value="Unassembled WGS sequence"/>
</dbReference>
<evidence type="ECO:0000313" key="1">
    <source>
        <dbReference type="EMBL" id="KAA6396542.1"/>
    </source>
</evidence>
<organism evidence="1 2">
    <name type="scientific">Streblomastix strix</name>
    <dbReference type="NCBI Taxonomy" id="222440"/>
    <lineage>
        <taxon>Eukaryota</taxon>
        <taxon>Metamonada</taxon>
        <taxon>Preaxostyla</taxon>
        <taxon>Oxymonadida</taxon>
        <taxon>Streblomastigidae</taxon>
        <taxon>Streblomastix</taxon>
    </lineage>
</organism>
<dbReference type="EMBL" id="SNRW01001400">
    <property type="protein sequence ID" value="KAA6396542.1"/>
    <property type="molecule type" value="Genomic_DNA"/>
</dbReference>